<accession>A0A6G6CHX5</accession>
<dbReference type="EMBL" id="MN848351">
    <property type="protein sequence ID" value="QID92127.1"/>
    <property type="molecule type" value="mRNA"/>
</dbReference>
<name>A0A6G6CHX5_PROCL</name>
<organism evidence="2">
    <name type="scientific">Procambarus clarkii</name>
    <name type="common">Red swamp crayfish</name>
    <dbReference type="NCBI Taxonomy" id="6728"/>
    <lineage>
        <taxon>Eukaryota</taxon>
        <taxon>Metazoa</taxon>
        <taxon>Ecdysozoa</taxon>
        <taxon>Arthropoda</taxon>
        <taxon>Crustacea</taxon>
        <taxon>Multicrustacea</taxon>
        <taxon>Malacostraca</taxon>
        <taxon>Eumalacostraca</taxon>
        <taxon>Eucarida</taxon>
        <taxon>Decapoda</taxon>
        <taxon>Pleocyemata</taxon>
        <taxon>Astacidea</taxon>
        <taxon>Astacoidea</taxon>
        <taxon>Cambaridae</taxon>
        <taxon>Procambarus</taxon>
    </lineage>
</organism>
<sequence>MRLLHLLALLLVALMTAVPSQAFIPRPDRPLRPYPRPFVDYGDYGIYGGK</sequence>
<protein>
    <submittedName>
        <fullName evidence="2">PcAst-3_Astacidin</fullName>
    </submittedName>
</protein>
<feature type="chain" id="PRO_5026247462" evidence="1">
    <location>
        <begin position="23"/>
        <end position="50"/>
    </location>
</feature>
<proteinExistence type="evidence at transcript level"/>
<reference evidence="2" key="1">
    <citation type="journal article" date="2020" name="Dev. Comp. Immunol.">
        <title>Identification and functional characterization of the astacidin family of proline-rich host defence peptides (PcAst) from the red swamp crayfish (Procambarus clarkii, Girard 1852).</title>
        <authorList>
            <person name="Roncevic T."/>
            <person name="Cikes-Culic V."/>
            <person name="Maravic A."/>
            <person name="Capanni F."/>
            <person name="Gerdol M."/>
            <person name="Pacor S."/>
            <person name="Tossi A."/>
            <person name="Giulianini P.G."/>
            <person name="Pallavicini A."/>
            <person name="Manfrin C."/>
        </authorList>
    </citation>
    <scope>NUCLEOTIDE SEQUENCE</scope>
</reference>
<evidence type="ECO:0000256" key="1">
    <source>
        <dbReference type="SAM" id="SignalP"/>
    </source>
</evidence>
<feature type="signal peptide" evidence="1">
    <location>
        <begin position="1"/>
        <end position="22"/>
    </location>
</feature>
<evidence type="ECO:0000313" key="2">
    <source>
        <dbReference type="EMBL" id="QID92127.1"/>
    </source>
</evidence>
<keyword evidence="1" id="KW-0732">Signal</keyword>
<dbReference type="AlphaFoldDB" id="A0A6G6CHX5"/>